<name>A0A197JIC7_9FUNG</name>
<organism evidence="13 14">
    <name type="scientific">Linnemannia elongata AG-77</name>
    <dbReference type="NCBI Taxonomy" id="1314771"/>
    <lineage>
        <taxon>Eukaryota</taxon>
        <taxon>Fungi</taxon>
        <taxon>Fungi incertae sedis</taxon>
        <taxon>Mucoromycota</taxon>
        <taxon>Mortierellomycotina</taxon>
        <taxon>Mortierellomycetes</taxon>
        <taxon>Mortierellales</taxon>
        <taxon>Mortierellaceae</taxon>
        <taxon>Linnemannia</taxon>
    </lineage>
</organism>
<evidence type="ECO:0000256" key="10">
    <source>
        <dbReference type="SAM" id="MobiDB-lite"/>
    </source>
</evidence>
<dbReference type="InterPro" id="IPR043519">
    <property type="entry name" value="NT_sf"/>
</dbReference>
<evidence type="ECO:0000256" key="4">
    <source>
        <dbReference type="ARBA" id="ARBA00008593"/>
    </source>
</evidence>
<keyword evidence="8" id="KW-0479">Metal-binding</keyword>
<keyword evidence="9" id="KW-0460">Magnesium</keyword>
<dbReference type="SUPFAM" id="SSF81301">
    <property type="entry name" value="Nucleotidyltransferase"/>
    <property type="match status" value="1"/>
</dbReference>
<dbReference type="GO" id="GO:0005737">
    <property type="term" value="C:cytoplasm"/>
    <property type="evidence" value="ECO:0007669"/>
    <property type="project" value="UniProtKB-SubCell"/>
</dbReference>
<sequence>MEVSTTAEPSATNATTTTAAHKEEDPLHPSPVSAAASTPGAETKASGGEEARPSFIDLIFDTILLEESTLHRSRSAPVRGINNSNKPILVPLFYARLARAFEIAQEVCHAYHEVHPKHGVSALAESELEDAGLDNVEKVKMYVREIGGCNGYFLDAEGCRGGGGTTFVTEAVHGHQDGDHGRRDGEKSDLQQEHVQEQEQEADSGVEEQDQDSYDQQQDHDEDNVVFVKAGIVFPSGRLSDSDSYSIPALNEVQIKEFNDRYGQVNPEYQNMVARVLFRLRKDYWNRTITTSDLDRSEPELLMPYGARYAQRRREIQARKQAEKAMGSSDDVLSQAAAQHLGEISQRLRGLQIVEKGGKDDRKPTYGLQGLFDLPLVVPAEGAFKIVGDGIMELYRRLVPSQEYMTRRTKLVQKLQGILNAGFPGQRLRLEVFGSYASGLGSESSDADLCITTDNFQQTASYNNVRAVANVLRRGGMMQVQPITNARVPIVKFVDPGTRTNCDVNTNHVLGIHNSELIRCYTMIDDRVRPFLYSLKALVKKHGINDSSQSWLSSYAYVMMAIGFLQAQEPPVLPALQIQPESQMTELYVQMNHEGRGGKDIINCTFDRDPGRYKDFGAANSKSVGQLLIEFFEFYSRFYDYQTMEVNVRVGGGVRVRQELTKARKNGNLNVKPPQRGRGEKKLIVMDPFILDRNVAGSCSGRHLVRVWTIFESLYLTLSRGDFQGAFDLGGVRVG</sequence>
<feature type="compositionally biased region" description="Low complexity" evidence="10">
    <location>
        <begin position="1"/>
        <end position="19"/>
    </location>
</feature>
<dbReference type="GO" id="GO:0046872">
    <property type="term" value="F:metal ion binding"/>
    <property type="evidence" value="ECO:0007669"/>
    <property type="project" value="UniProtKB-KW"/>
</dbReference>
<accession>A0A197JIC7</accession>
<evidence type="ECO:0000259" key="12">
    <source>
        <dbReference type="Pfam" id="PF22600"/>
    </source>
</evidence>
<proteinExistence type="inferred from homology"/>
<feature type="region of interest" description="Disordered" evidence="10">
    <location>
        <begin position="174"/>
        <end position="221"/>
    </location>
</feature>
<dbReference type="AlphaFoldDB" id="A0A197JIC7"/>
<dbReference type="Pfam" id="PF22600">
    <property type="entry name" value="MTPAP-like_central"/>
    <property type="match status" value="1"/>
</dbReference>
<comment type="similarity">
    <text evidence="4">Belongs to the DNA polymerase type-B-like family.</text>
</comment>
<dbReference type="Gene3D" id="1.10.1410.10">
    <property type="match status" value="1"/>
</dbReference>
<comment type="cofactor">
    <cofactor evidence="1">
        <name>Mn(2+)</name>
        <dbReference type="ChEBI" id="CHEBI:29035"/>
    </cofactor>
</comment>
<dbReference type="EC" id="2.7.7.19" evidence="5"/>
<dbReference type="Pfam" id="PF03828">
    <property type="entry name" value="PAP_assoc"/>
    <property type="match status" value="1"/>
</dbReference>
<dbReference type="GO" id="GO:1990817">
    <property type="term" value="F:poly(A) RNA polymerase activity"/>
    <property type="evidence" value="ECO:0007669"/>
    <property type="project" value="UniProtKB-EC"/>
</dbReference>
<evidence type="ECO:0000256" key="9">
    <source>
        <dbReference type="ARBA" id="ARBA00022842"/>
    </source>
</evidence>
<comment type="subcellular location">
    <subcellularLocation>
        <location evidence="3">Cytoplasm</location>
    </subcellularLocation>
</comment>
<evidence type="ECO:0000256" key="3">
    <source>
        <dbReference type="ARBA" id="ARBA00004496"/>
    </source>
</evidence>
<dbReference type="CDD" id="cd05402">
    <property type="entry name" value="NT_PAP_TUTase"/>
    <property type="match status" value="1"/>
</dbReference>
<evidence type="ECO:0000313" key="14">
    <source>
        <dbReference type="Proteomes" id="UP000078512"/>
    </source>
</evidence>
<evidence type="ECO:0000313" key="13">
    <source>
        <dbReference type="EMBL" id="OAQ24261.1"/>
    </source>
</evidence>
<feature type="compositionally biased region" description="Basic and acidic residues" evidence="10">
    <location>
        <begin position="174"/>
        <end position="197"/>
    </location>
</feature>
<dbReference type="PANTHER" id="PTHR12271:SF40">
    <property type="entry name" value="POLY(A) RNA POLYMERASE GLD2"/>
    <property type="match status" value="1"/>
</dbReference>
<keyword evidence="7" id="KW-0808">Transferase</keyword>
<feature type="domain" description="Poly(A) RNA polymerase mitochondrial-like central palm" evidence="12">
    <location>
        <begin position="390"/>
        <end position="522"/>
    </location>
</feature>
<dbReference type="Gene3D" id="3.30.460.10">
    <property type="entry name" value="Beta Polymerase, domain 2"/>
    <property type="match status" value="1"/>
</dbReference>
<dbReference type="OrthoDB" id="2274644at2759"/>
<dbReference type="SUPFAM" id="SSF81631">
    <property type="entry name" value="PAP/OAS1 substrate-binding domain"/>
    <property type="match status" value="1"/>
</dbReference>
<dbReference type="GO" id="GO:0010605">
    <property type="term" value="P:negative regulation of macromolecule metabolic process"/>
    <property type="evidence" value="ECO:0007669"/>
    <property type="project" value="UniProtKB-ARBA"/>
</dbReference>
<feature type="domain" description="PAP-associated" evidence="11">
    <location>
        <begin position="623"/>
        <end position="692"/>
    </location>
</feature>
<gene>
    <name evidence="13" type="ORF">K457DRAFT_850012</name>
</gene>
<evidence type="ECO:0000256" key="7">
    <source>
        <dbReference type="ARBA" id="ARBA00022679"/>
    </source>
</evidence>
<dbReference type="STRING" id="1314771.A0A197JIC7"/>
<dbReference type="InterPro" id="IPR054708">
    <property type="entry name" value="MTPAP-like_central"/>
</dbReference>
<reference evidence="13 14" key="1">
    <citation type="submission" date="2016-05" db="EMBL/GenBank/DDBJ databases">
        <title>Genome sequencing reveals origins of a unique bacterial endosymbiosis in the earliest lineages of terrestrial Fungi.</title>
        <authorList>
            <consortium name="DOE Joint Genome Institute"/>
            <person name="Uehling J."/>
            <person name="Gryganskyi A."/>
            <person name="Hameed K."/>
            <person name="Tschaplinski T."/>
            <person name="Misztal P."/>
            <person name="Wu S."/>
            <person name="Desiro A."/>
            <person name="Vande Pol N."/>
            <person name="Du Z.-Y."/>
            <person name="Zienkiewicz A."/>
            <person name="Zienkiewicz K."/>
            <person name="Morin E."/>
            <person name="Tisserant E."/>
            <person name="Splivallo R."/>
            <person name="Hainaut M."/>
            <person name="Henrissat B."/>
            <person name="Ohm R."/>
            <person name="Kuo A."/>
            <person name="Yan J."/>
            <person name="Lipzen A."/>
            <person name="Nolan M."/>
            <person name="Labutti K."/>
            <person name="Barry K."/>
            <person name="Goldstein A."/>
            <person name="Labbe J."/>
            <person name="Schadt C."/>
            <person name="Tuskan G."/>
            <person name="Grigoriev I."/>
            <person name="Martin F."/>
            <person name="Vilgalys R."/>
            <person name="Bonito G."/>
        </authorList>
    </citation>
    <scope>NUCLEOTIDE SEQUENCE [LARGE SCALE GENOMIC DNA]</scope>
    <source>
        <strain evidence="13 14">AG-77</strain>
    </source>
</reference>
<evidence type="ECO:0000256" key="8">
    <source>
        <dbReference type="ARBA" id="ARBA00022723"/>
    </source>
</evidence>
<dbReference type="PANTHER" id="PTHR12271">
    <property type="entry name" value="POLY A POLYMERASE CID PAP -RELATED"/>
    <property type="match status" value="1"/>
</dbReference>
<dbReference type="InterPro" id="IPR002058">
    <property type="entry name" value="PAP_assoc"/>
</dbReference>
<protein>
    <recommendedName>
        <fullName evidence="5">polynucleotide adenylyltransferase</fullName>
        <ecNumber evidence="5">2.7.7.19</ecNumber>
    </recommendedName>
</protein>
<dbReference type="EMBL" id="KV442098">
    <property type="protein sequence ID" value="OAQ24261.1"/>
    <property type="molecule type" value="Genomic_DNA"/>
</dbReference>
<comment type="cofactor">
    <cofactor evidence="2">
        <name>Mg(2+)</name>
        <dbReference type="ChEBI" id="CHEBI:18420"/>
    </cofactor>
</comment>
<keyword evidence="6" id="KW-0963">Cytoplasm</keyword>
<evidence type="ECO:0000256" key="1">
    <source>
        <dbReference type="ARBA" id="ARBA00001936"/>
    </source>
</evidence>
<evidence type="ECO:0000256" key="2">
    <source>
        <dbReference type="ARBA" id="ARBA00001946"/>
    </source>
</evidence>
<evidence type="ECO:0000256" key="6">
    <source>
        <dbReference type="ARBA" id="ARBA00022490"/>
    </source>
</evidence>
<evidence type="ECO:0000256" key="5">
    <source>
        <dbReference type="ARBA" id="ARBA00012388"/>
    </source>
</evidence>
<evidence type="ECO:0000259" key="11">
    <source>
        <dbReference type="Pfam" id="PF03828"/>
    </source>
</evidence>
<dbReference type="GO" id="GO:0031123">
    <property type="term" value="P:RNA 3'-end processing"/>
    <property type="evidence" value="ECO:0007669"/>
    <property type="project" value="TreeGrafter"/>
</dbReference>
<feature type="region of interest" description="Disordered" evidence="10">
    <location>
        <begin position="1"/>
        <end position="49"/>
    </location>
</feature>
<dbReference type="Proteomes" id="UP000078512">
    <property type="component" value="Unassembled WGS sequence"/>
</dbReference>
<keyword evidence="14" id="KW-1185">Reference proteome</keyword>
<feature type="compositionally biased region" description="Acidic residues" evidence="10">
    <location>
        <begin position="198"/>
        <end position="213"/>
    </location>
</feature>